<evidence type="ECO:0000313" key="4">
    <source>
        <dbReference type="EMBL" id="CAF1669248.1"/>
    </source>
</evidence>
<name>A0A816G260_9BILA</name>
<evidence type="ECO:0000313" key="5">
    <source>
        <dbReference type="Proteomes" id="UP000663870"/>
    </source>
</evidence>
<feature type="non-terminal residue" evidence="4">
    <location>
        <position position="1"/>
    </location>
</feature>
<dbReference type="GO" id="GO:0016020">
    <property type="term" value="C:membrane"/>
    <property type="evidence" value="ECO:0007669"/>
    <property type="project" value="TreeGrafter"/>
</dbReference>
<protein>
    <recommendedName>
        <fullName evidence="2">Myotubularin phosphatase domain-containing protein</fullName>
    </recommendedName>
</protein>
<dbReference type="GO" id="GO:0005085">
    <property type="term" value="F:guanyl-nucleotide exchange factor activity"/>
    <property type="evidence" value="ECO:0007669"/>
    <property type="project" value="TreeGrafter"/>
</dbReference>
<dbReference type="GO" id="GO:0005737">
    <property type="term" value="C:cytoplasm"/>
    <property type="evidence" value="ECO:0007669"/>
    <property type="project" value="TreeGrafter"/>
</dbReference>
<comment type="caution">
    <text evidence="4">The sequence shown here is derived from an EMBL/GenBank/DDBJ whole genome shotgun (WGS) entry which is preliminary data.</text>
</comment>
<keyword evidence="5" id="KW-1185">Reference proteome</keyword>
<dbReference type="EMBL" id="CAJNOL010014788">
    <property type="protein sequence ID" value="CAF1669248.1"/>
    <property type="molecule type" value="Genomic_DNA"/>
</dbReference>
<feature type="domain" description="Myotubularin phosphatase" evidence="2">
    <location>
        <begin position="101"/>
        <end position="337"/>
    </location>
</feature>
<comment type="similarity">
    <text evidence="1">Belongs to the protein-tyrosine phosphatase family. Non-receptor class myotubularin subfamily.</text>
</comment>
<dbReference type="Pfam" id="PF06602">
    <property type="entry name" value="Myotub-related"/>
    <property type="match status" value="1"/>
</dbReference>
<evidence type="ECO:0000313" key="3">
    <source>
        <dbReference type="EMBL" id="CAF1540313.1"/>
    </source>
</evidence>
<evidence type="ECO:0000256" key="1">
    <source>
        <dbReference type="ARBA" id="ARBA00007471"/>
    </source>
</evidence>
<dbReference type="InterPro" id="IPR010569">
    <property type="entry name" value="Myotubularin-like_Pase_dom"/>
</dbReference>
<sequence length="337" mass="37753">LDTVDESNNYATISNETKSLERFTDSFVYKDFVRQGLIVTTFPPSRSTIRTTNVTSLTSTISLINSSNINDNNLNSNVQQQLINSTSGNNNNNNNNNVMNTTTGMNTMSTTNTLMVTSDDAFRISHINRNFGFCRSYPLVLVLPKDILDESLKKVARCHKLQRVPVIVWRNPRTKSLLLRGSAFCNKGFINLLVKGPQTNSSSSSDTNASIEQERYFDAIVKLTPTKMPFSSDLGDGDEPESTDITPLSVRKTSHHSATNRLQNFLPTRVLYDRPRAKKMIKNQNENISNNRLINKNRLSDLFKSSSSTTLTDNMRLAFASINVHSNIDTLPRSETA</sequence>
<dbReference type="PANTHER" id="PTHR10807:SF109">
    <property type="entry name" value="SET DOMAIN BINDING FACTOR, ISOFORM A"/>
    <property type="match status" value="1"/>
</dbReference>
<evidence type="ECO:0000259" key="2">
    <source>
        <dbReference type="PROSITE" id="PS51339"/>
    </source>
</evidence>
<organism evidence="4 5">
    <name type="scientific">Rotaria sordida</name>
    <dbReference type="NCBI Taxonomy" id="392033"/>
    <lineage>
        <taxon>Eukaryota</taxon>
        <taxon>Metazoa</taxon>
        <taxon>Spiralia</taxon>
        <taxon>Gnathifera</taxon>
        <taxon>Rotifera</taxon>
        <taxon>Eurotatoria</taxon>
        <taxon>Bdelloidea</taxon>
        <taxon>Philodinida</taxon>
        <taxon>Philodinidae</taxon>
        <taxon>Rotaria</taxon>
    </lineage>
</organism>
<dbReference type="AlphaFoldDB" id="A0A816G260"/>
<proteinExistence type="inferred from homology"/>
<gene>
    <name evidence="4" type="ORF">JXQ802_LOCUS57306</name>
    <name evidence="3" type="ORF">PYM288_LOCUS40715</name>
</gene>
<dbReference type="Proteomes" id="UP000663870">
    <property type="component" value="Unassembled WGS sequence"/>
</dbReference>
<dbReference type="EMBL" id="CAJNOH010012908">
    <property type="protein sequence ID" value="CAF1540313.1"/>
    <property type="molecule type" value="Genomic_DNA"/>
</dbReference>
<reference evidence="4" key="1">
    <citation type="submission" date="2021-02" db="EMBL/GenBank/DDBJ databases">
        <authorList>
            <person name="Nowell W R."/>
        </authorList>
    </citation>
    <scope>NUCLEOTIDE SEQUENCE</scope>
</reference>
<feature type="non-terminal residue" evidence="4">
    <location>
        <position position="337"/>
    </location>
</feature>
<dbReference type="InterPro" id="IPR029021">
    <property type="entry name" value="Prot-tyrosine_phosphatase-like"/>
</dbReference>
<dbReference type="InterPro" id="IPR030564">
    <property type="entry name" value="Myotubularin"/>
</dbReference>
<dbReference type="PROSITE" id="PS51339">
    <property type="entry name" value="PPASE_MYOTUBULARIN"/>
    <property type="match status" value="1"/>
</dbReference>
<accession>A0A816G260</accession>
<dbReference type="PANTHER" id="PTHR10807">
    <property type="entry name" value="MYOTUBULARIN-RELATED"/>
    <property type="match status" value="1"/>
</dbReference>
<dbReference type="SUPFAM" id="SSF52799">
    <property type="entry name" value="(Phosphotyrosine protein) phosphatases II"/>
    <property type="match status" value="1"/>
</dbReference>
<dbReference type="Proteomes" id="UP000663854">
    <property type="component" value="Unassembled WGS sequence"/>
</dbReference>